<evidence type="ECO:0000256" key="2">
    <source>
        <dbReference type="ARBA" id="ARBA00022833"/>
    </source>
</evidence>
<keyword evidence="4" id="KW-0238">DNA-binding</keyword>
<evidence type="ECO:0000313" key="9">
    <source>
        <dbReference type="Proteomes" id="UP001345013"/>
    </source>
</evidence>
<keyword evidence="2" id="KW-0862">Zinc</keyword>
<dbReference type="EMBL" id="JAVRRG010000007">
    <property type="protein sequence ID" value="KAK5100158.1"/>
    <property type="molecule type" value="Genomic_DNA"/>
</dbReference>
<feature type="region of interest" description="Disordered" evidence="7">
    <location>
        <begin position="497"/>
        <end position="526"/>
    </location>
</feature>
<gene>
    <name evidence="8" type="ORF">LTR24_000953</name>
</gene>
<comment type="caution">
    <text evidence="8">The sequence shown here is derived from an EMBL/GenBank/DDBJ whole genome shotgun (WGS) entry which is preliminary data.</text>
</comment>
<keyword evidence="5" id="KW-0804">Transcription</keyword>
<evidence type="ECO:0000313" key="8">
    <source>
        <dbReference type="EMBL" id="KAK5100158.1"/>
    </source>
</evidence>
<evidence type="ECO:0000256" key="1">
    <source>
        <dbReference type="ARBA" id="ARBA00022723"/>
    </source>
</evidence>
<reference evidence="8 9" key="1">
    <citation type="submission" date="2023-08" db="EMBL/GenBank/DDBJ databases">
        <title>Black Yeasts Isolated from many extreme environments.</title>
        <authorList>
            <person name="Coleine C."/>
            <person name="Stajich J.E."/>
            <person name="Selbmann L."/>
        </authorList>
    </citation>
    <scope>NUCLEOTIDE SEQUENCE [LARGE SCALE GENOMIC DNA]</scope>
    <source>
        <strain evidence="8 9">CCFEE 5885</strain>
    </source>
</reference>
<dbReference type="Proteomes" id="UP001345013">
    <property type="component" value="Unassembled WGS sequence"/>
</dbReference>
<dbReference type="PANTHER" id="PTHR36206">
    <property type="entry name" value="ASPERCRYPTIN BIOSYNTHESIS CLUSTER-SPECIFIC TRANSCRIPTION REGULATOR ATNN-RELATED"/>
    <property type="match status" value="1"/>
</dbReference>
<feature type="compositionally biased region" description="Polar residues" evidence="7">
    <location>
        <begin position="433"/>
        <end position="452"/>
    </location>
</feature>
<feature type="region of interest" description="Disordered" evidence="7">
    <location>
        <begin position="411"/>
        <end position="465"/>
    </location>
</feature>
<proteinExistence type="predicted"/>
<feature type="compositionally biased region" description="Basic and acidic residues" evidence="7">
    <location>
        <begin position="417"/>
        <end position="426"/>
    </location>
</feature>
<protein>
    <submittedName>
        <fullName evidence="8">Uncharacterized protein</fullName>
    </submittedName>
</protein>
<organism evidence="8 9">
    <name type="scientific">Lithohypha guttulata</name>
    <dbReference type="NCBI Taxonomy" id="1690604"/>
    <lineage>
        <taxon>Eukaryota</taxon>
        <taxon>Fungi</taxon>
        <taxon>Dikarya</taxon>
        <taxon>Ascomycota</taxon>
        <taxon>Pezizomycotina</taxon>
        <taxon>Eurotiomycetes</taxon>
        <taxon>Chaetothyriomycetidae</taxon>
        <taxon>Chaetothyriales</taxon>
        <taxon>Trichomeriaceae</taxon>
        <taxon>Lithohypha</taxon>
    </lineage>
</organism>
<sequence length="526" mass="59203">MIAVGALHESVASTFARESWVATRQQLFSVQQYNKAIQYLTNTAYTPSTEVILTSCIIFIMYENLYGRNAEASKHLKSGIAMLKSWLPTTSSARVVDEEYLTPIYTRGYAHTTSSTIMPLDFDNLESARKQLQVLLDMVYSSVNSSVVSGKKGVEVFHARNLLLEWYNRFAALEEPRDLERRRAKLLLRLQFETASILLVAVLMDDECEFDKHMHAFQVIIDQCEQLVAYESILLNNDAANPETFVYGFDLNILPSLSIVAFKCRDPVLRRKAIALLNAGNRYEGLWNGKTVARIAQRTLEIEQAGIVGVNSCTDVPRKNRVRLAALSYHPDRLSSVSRDEEPFSTMDPHYVLEWSRNIHNGEPVETVRECLPVLADEVSCSWGPGRFPWHMVFEYDTEWAQWKISFSSKDSPSARIDAERNDGTREAIPQSAPDQTAPQSKSSPTASSQPHHASKEGKSLSKAHGGQQISLFWDHWRLRKMPVQRSRSVAIEVEKEAARGGRSYGDAQATGSPEVLPSHLLVPLP</sequence>
<keyword evidence="1" id="KW-0479">Metal-binding</keyword>
<keyword evidence="6" id="KW-0539">Nucleus</keyword>
<evidence type="ECO:0000256" key="4">
    <source>
        <dbReference type="ARBA" id="ARBA00023125"/>
    </source>
</evidence>
<keyword evidence="3" id="KW-0805">Transcription regulation</keyword>
<keyword evidence="9" id="KW-1185">Reference proteome</keyword>
<dbReference type="InterPro" id="IPR052360">
    <property type="entry name" value="Transcr_Regulatory_Proteins"/>
</dbReference>
<evidence type="ECO:0000256" key="7">
    <source>
        <dbReference type="SAM" id="MobiDB-lite"/>
    </source>
</evidence>
<accession>A0ABR0KLT1</accession>
<evidence type="ECO:0000256" key="5">
    <source>
        <dbReference type="ARBA" id="ARBA00023163"/>
    </source>
</evidence>
<name>A0ABR0KLT1_9EURO</name>
<dbReference type="PANTHER" id="PTHR36206:SF12">
    <property type="entry name" value="ASPERCRYPTIN BIOSYNTHESIS CLUSTER-SPECIFIC TRANSCRIPTION REGULATOR ATNN-RELATED"/>
    <property type="match status" value="1"/>
</dbReference>
<evidence type="ECO:0000256" key="6">
    <source>
        <dbReference type="ARBA" id="ARBA00023242"/>
    </source>
</evidence>
<evidence type="ECO:0000256" key="3">
    <source>
        <dbReference type="ARBA" id="ARBA00023015"/>
    </source>
</evidence>